<name>A0A444HC17_9FLAO</name>
<evidence type="ECO:0000313" key="1">
    <source>
        <dbReference type="EMBL" id="RWX00985.1"/>
    </source>
</evidence>
<gene>
    <name evidence="1" type="ORF">EPI11_08160</name>
</gene>
<comment type="caution">
    <text evidence="1">The sequence shown here is derived from an EMBL/GenBank/DDBJ whole genome shotgun (WGS) entry which is preliminary data.</text>
</comment>
<proteinExistence type="predicted"/>
<dbReference type="AlphaFoldDB" id="A0A444HC17"/>
<protein>
    <submittedName>
        <fullName evidence="1">Uncharacterized protein</fullName>
    </submittedName>
</protein>
<evidence type="ECO:0000313" key="2">
    <source>
        <dbReference type="Proteomes" id="UP000287527"/>
    </source>
</evidence>
<organism evidence="1 2">
    <name type="scientific">Flavobacterium cerinum</name>
    <dbReference type="NCBI Taxonomy" id="2502784"/>
    <lineage>
        <taxon>Bacteria</taxon>
        <taxon>Pseudomonadati</taxon>
        <taxon>Bacteroidota</taxon>
        <taxon>Flavobacteriia</taxon>
        <taxon>Flavobacteriales</taxon>
        <taxon>Flavobacteriaceae</taxon>
        <taxon>Flavobacterium</taxon>
    </lineage>
</organism>
<accession>A0A444HC17</accession>
<dbReference type="RefSeq" id="WP_128389467.1">
    <property type="nucleotide sequence ID" value="NZ_SBII01000004.1"/>
</dbReference>
<dbReference type="Proteomes" id="UP000287527">
    <property type="component" value="Unassembled WGS sequence"/>
</dbReference>
<keyword evidence="2" id="KW-1185">Reference proteome</keyword>
<reference evidence="1 2" key="1">
    <citation type="submission" date="2019-01" db="EMBL/GenBank/DDBJ databases">
        <title>Flavobacterium sp. nov.,isolated from freshwater.</title>
        <authorList>
            <person name="Zhang R."/>
            <person name="Du Z.-J."/>
        </authorList>
    </citation>
    <scope>NUCLEOTIDE SEQUENCE [LARGE SCALE GENOMIC DNA]</scope>
    <source>
        <strain evidence="1 2">1E403</strain>
    </source>
</reference>
<sequence length="79" mass="8796">MIEIIATKYTKVKLGQESIPKEIPIHGKSGMINIKNLSAIGQVKHLKNMPKTAQKEFNKTGKTIYTITEKTIVTVSSRV</sequence>
<dbReference type="EMBL" id="SBII01000004">
    <property type="protein sequence ID" value="RWX00985.1"/>
    <property type="molecule type" value="Genomic_DNA"/>
</dbReference>